<evidence type="ECO:0008006" key="5">
    <source>
        <dbReference type="Google" id="ProtNLM"/>
    </source>
</evidence>
<keyword evidence="1" id="KW-1133">Transmembrane helix</keyword>
<feature type="chain" id="PRO_5012024108" description="DoxX" evidence="2">
    <location>
        <begin position="27"/>
        <end position="353"/>
    </location>
</feature>
<dbReference type="Proteomes" id="UP000183859">
    <property type="component" value="Plasmid pP97_a"/>
</dbReference>
<keyword evidence="1" id="KW-0472">Membrane</keyword>
<keyword evidence="3" id="KW-0614">Plasmid</keyword>
<dbReference type="EMBL" id="CP016365">
    <property type="protein sequence ID" value="APG48985.1"/>
    <property type="molecule type" value="Genomic_DNA"/>
</dbReference>
<accession>A0A1L3IA52</accession>
<feature type="transmembrane region" description="Helical" evidence="1">
    <location>
        <begin position="53"/>
        <end position="76"/>
    </location>
</feature>
<organism evidence="3 4">
    <name type="scientific">Phaeobacter porticola</name>
    <dbReference type="NCBI Taxonomy" id="1844006"/>
    <lineage>
        <taxon>Bacteria</taxon>
        <taxon>Pseudomonadati</taxon>
        <taxon>Pseudomonadota</taxon>
        <taxon>Alphaproteobacteria</taxon>
        <taxon>Rhodobacterales</taxon>
        <taxon>Roseobacteraceae</taxon>
        <taxon>Phaeobacter</taxon>
    </lineage>
</organism>
<geneLocation type="plasmid" evidence="4">
    <name>pp97_a</name>
</geneLocation>
<gene>
    <name evidence="3" type="ORF">PhaeoP97_03633</name>
</gene>
<evidence type="ECO:0000313" key="3">
    <source>
        <dbReference type="EMBL" id="APG48985.1"/>
    </source>
</evidence>
<feature type="transmembrane region" description="Helical" evidence="1">
    <location>
        <begin position="225"/>
        <end position="246"/>
    </location>
</feature>
<proteinExistence type="predicted"/>
<feature type="transmembrane region" description="Helical" evidence="1">
    <location>
        <begin position="320"/>
        <end position="337"/>
    </location>
</feature>
<evidence type="ECO:0000256" key="1">
    <source>
        <dbReference type="SAM" id="Phobius"/>
    </source>
</evidence>
<dbReference type="OrthoDB" id="7667790at2"/>
<reference evidence="4" key="1">
    <citation type="submission" date="2016-07" db="EMBL/GenBank/DDBJ databases">
        <title>Phaeobacter portensis sp. nov., a tropodithietic acid producing bacterium isolated from a German harbor.</title>
        <authorList>
            <person name="Freese H.M."/>
            <person name="Bunk B."/>
            <person name="Breider S."/>
            <person name="Brinkhoff T."/>
        </authorList>
    </citation>
    <scope>NUCLEOTIDE SEQUENCE [LARGE SCALE GENOMIC DNA]</scope>
    <source>
        <strain evidence="4">P97</strain>
        <plasmid evidence="4">pp97_a</plasmid>
    </source>
</reference>
<name>A0A1L3IA52_9RHOB</name>
<sequence precursor="true">MALRPHTRRTASLTAFLCFCSGTAHSHEPWLLTPDEVKTLSQSSVPDLFRDPVLLIGFATICSVIVFTTVFSGQMIRPWEDRLCAPLHKRSRDWGPLCLRVGLGLTIGLNALGGLPRHGTEIWSTPTLFVPDMPLTLTQGWDWLALPALMISAFLTLGLATRIAAMGLLGLVALGSCLFSLDFIAYYGLHFAAPALLLMHYGGGALSFDRLLSVSIPPLLPNTPTLVWSLAQITIGGTFVIIAILVKFLQPTLLIAILKHGDISFLGIPLPMVALIMMAVELLAGVLLALGQLVRPISLFLLFAFTFFAVSLQESPLLHGNLYGVFLFFLLHGGAPLDIRRREPQPLGDIQTV</sequence>
<feature type="transmembrane region" description="Helical" evidence="1">
    <location>
        <begin position="266"/>
        <end position="290"/>
    </location>
</feature>
<protein>
    <recommendedName>
        <fullName evidence="5">DoxX</fullName>
    </recommendedName>
</protein>
<evidence type="ECO:0000256" key="2">
    <source>
        <dbReference type="SAM" id="SignalP"/>
    </source>
</evidence>
<feature type="transmembrane region" description="Helical" evidence="1">
    <location>
        <begin position="143"/>
        <end position="161"/>
    </location>
</feature>
<dbReference type="AlphaFoldDB" id="A0A1L3IA52"/>
<keyword evidence="1" id="KW-0812">Transmembrane</keyword>
<keyword evidence="2" id="KW-0732">Signal</keyword>
<feature type="transmembrane region" description="Helical" evidence="1">
    <location>
        <begin position="297"/>
        <end position="314"/>
    </location>
</feature>
<feature type="transmembrane region" description="Helical" evidence="1">
    <location>
        <begin position="168"/>
        <end position="189"/>
    </location>
</feature>
<dbReference type="KEGG" id="php:PhaeoP97_03633"/>
<keyword evidence="4" id="KW-1185">Reference proteome</keyword>
<evidence type="ECO:0000313" key="4">
    <source>
        <dbReference type="Proteomes" id="UP000183859"/>
    </source>
</evidence>
<feature type="signal peptide" evidence="2">
    <location>
        <begin position="1"/>
        <end position="26"/>
    </location>
</feature>